<gene>
    <name evidence="2" type="ORF">EAX62_05400</name>
</gene>
<accession>A0A3M0GAL8</accession>
<keyword evidence="1" id="KW-0472">Membrane</keyword>
<comment type="caution">
    <text evidence="2">The sequence shown here is derived from an EMBL/GenBank/DDBJ whole genome shotgun (WGS) entry which is preliminary data.</text>
</comment>
<keyword evidence="1" id="KW-1133">Transmembrane helix</keyword>
<sequence>MLPERFAVGLTPLPTAARVARQRSALRMRIISALISLAVLVGILVFLNPGWSRELVIGFIAIWVATSAIWLGLTTVGLQRAKRDLASIGHGDAFYIDGRGIEFVHPTTVHATWSEITALRIAGGSLGAGPSLVMEVGGQRAATIPLSFVDATPSAIDSATSARSLGRVRVDVSGMDRMF</sequence>
<dbReference type="OrthoDB" id="3727387at2"/>
<reference evidence="2 3" key="1">
    <citation type="submission" date="2018-10" db="EMBL/GenBank/DDBJ databases">
        <title>Tessaracoccus antarcticuss sp. nov., isolated from sediment.</title>
        <authorList>
            <person name="Zhou L.Y."/>
            <person name="Du Z.J."/>
        </authorList>
    </citation>
    <scope>NUCLEOTIDE SEQUENCE [LARGE SCALE GENOMIC DNA]</scope>
    <source>
        <strain evidence="2 3">JDX10</strain>
    </source>
</reference>
<dbReference type="AlphaFoldDB" id="A0A3M0GAL8"/>
<dbReference type="RefSeq" id="WP_121900569.1">
    <property type="nucleotide sequence ID" value="NZ_REFW01000001.1"/>
</dbReference>
<dbReference type="EMBL" id="REFW01000001">
    <property type="protein sequence ID" value="RMB62021.1"/>
    <property type="molecule type" value="Genomic_DNA"/>
</dbReference>
<organism evidence="2 3">
    <name type="scientific">Tessaracoccus antarcticus</name>
    <dbReference type="NCBI Taxonomy" id="2479848"/>
    <lineage>
        <taxon>Bacteria</taxon>
        <taxon>Bacillati</taxon>
        <taxon>Actinomycetota</taxon>
        <taxon>Actinomycetes</taxon>
        <taxon>Propionibacteriales</taxon>
        <taxon>Propionibacteriaceae</taxon>
        <taxon>Tessaracoccus</taxon>
    </lineage>
</organism>
<feature type="transmembrane region" description="Helical" evidence="1">
    <location>
        <begin position="30"/>
        <end position="49"/>
    </location>
</feature>
<keyword evidence="3" id="KW-1185">Reference proteome</keyword>
<protein>
    <submittedName>
        <fullName evidence="2">Uncharacterized protein</fullName>
    </submittedName>
</protein>
<dbReference type="Proteomes" id="UP000275256">
    <property type="component" value="Unassembled WGS sequence"/>
</dbReference>
<name>A0A3M0GAL8_9ACTN</name>
<evidence type="ECO:0000313" key="2">
    <source>
        <dbReference type="EMBL" id="RMB62021.1"/>
    </source>
</evidence>
<evidence type="ECO:0000256" key="1">
    <source>
        <dbReference type="SAM" id="Phobius"/>
    </source>
</evidence>
<keyword evidence="1" id="KW-0812">Transmembrane</keyword>
<proteinExistence type="predicted"/>
<feature type="transmembrane region" description="Helical" evidence="1">
    <location>
        <begin position="55"/>
        <end position="73"/>
    </location>
</feature>
<evidence type="ECO:0000313" key="3">
    <source>
        <dbReference type="Proteomes" id="UP000275256"/>
    </source>
</evidence>